<proteinExistence type="predicted"/>
<dbReference type="CDD" id="cd10170">
    <property type="entry name" value="ASKHA_NBD_HSP70"/>
    <property type="match status" value="1"/>
</dbReference>
<dbReference type="Proteomes" id="UP000663826">
    <property type="component" value="Unassembled WGS sequence"/>
</dbReference>
<dbReference type="PANTHER" id="PTHR14187">
    <property type="entry name" value="ALPHA KINASE/ELONGATION FACTOR 2 KINASE"/>
    <property type="match status" value="1"/>
</dbReference>
<dbReference type="EMBL" id="CAJMWQ010000057">
    <property type="protein sequence ID" value="CAE6336824.1"/>
    <property type="molecule type" value="Genomic_DNA"/>
</dbReference>
<evidence type="ECO:0000313" key="2">
    <source>
        <dbReference type="Proteomes" id="UP000663826"/>
    </source>
</evidence>
<name>A0A8H2W5I1_9AGAM</name>
<reference evidence="1" key="1">
    <citation type="submission" date="2021-01" db="EMBL/GenBank/DDBJ databases">
        <authorList>
            <person name="Kaushik A."/>
        </authorList>
    </citation>
    <scope>NUCLEOTIDE SEQUENCE</scope>
    <source>
        <strain evidence="1">AG1-1B</strain>
    </source>
</reference>
<organism evidence="1 2">
    <name type="scientific">Rhizoctonia solani</name>
    <dbReference type="NCBI Taxonomy" id="456999"/>
    <lineage>
        <taxon>Eukaryota</taxon>
        <taxon>Fungi</taxon>
        <taxon>Dikarya</taxon>
        <taxon>Basidiomycota</taxon>
        <taxon>Agaricomycotina</taxon>
        <taxon>Agaricomycetes</taxon>
        <taxon>Cantharellales</taxon>
        <taxon>Ceratobasidiaceae</taxon>
        <taxon>Rhizoctonia</taxon>
    </lineage>
</organism>
<dbReference type="PANTHER" id="PTHR14187:SF5">
    <property type="entry name" value="HEAT SHOCK 70 KDA PROTEIN 12A"/>
    <property type="match status" value="1"/>
</dbReference>
<gene>
    <name evidence="1" type="ORF">RDB_LOCUS1538</name>
</gene>
<sequence>MNPINKLWEGPPTLVFALDIGIKYTQSACSFLRTGEDISLRRVTQWPGRELPMRHGSVATALYYDSNNKLMATGDETSLPDIQDQAEDNGWKLVRHFPQQLYRPSVQEHLPKREELPAGLSLKTVYADYIKYLMNHTRQYFFDFSLDGEIVWSRYSNDMTIAFTVPYSWSFREQGFLRDAFLEAQPEFRGSFRFVDQGEAMIYGSMLDNPSAIDTLSSLPSGSNVVLCNSQDALTEVVTYRVDASRAGWSTIMDGVKKYLKETLGGYLEDREEVEEYASKGAMDFEWKRTFSLFALGAQYHIEIAGPRFHRPKMNVRRGRMIVQRCDTLFDLLMVGIIHFGGFSADLKSSFDPCVDAVVTEIDAQVSECDTKLIITLGDLTESPYMQKTLTQKLQTSSSICGIYHSELSNIRNTSCGAVVCAAFHNNLSPRTVIPGLSFGILIGERFDELNPEHQGRKVHAGHGGFGVVANKWSEIGKAVELANNEASFRRKLVRTLKRSRGSTLTTQVFKCDIWGHTTNKGAEGENTNWAKDEKGRCQINEGFRKLCRVEVEVGDWMGTLTQKYVRNKPKDSIELDLVIEQDQLCYRAYIEWKEGSILNGLRSI</sequence>
<evidence type="ECO:0000313" key="1">
    <source>
        <dbReference type="EMBL" id="CAE6336824.1"/>
    </source>
</evidence>
<comment type="caution">
    <text evidence="1">The sequence shown here is derived from an EMBL/GenBank/DDBJ whole genome shotgun (WGS) entry which is preliminary data.</text>
</comment>
<dbReference type="AlphaFoldDB" id="A0A8H2W5I1"/>
<protein>
    <submittedName>
        <fullName evidence="1">Uncharacterized protein</fullName>
    </submittedName>
</protein>
<dbReference type="Gene3D" id="3.30.420.40">
    <property type="match status" value="1"/>
</dbReference>
<accession>A0A8H2W5I1</accession>